<dbReference type="GO" id="GO:0005975">
    <property type="term" value="P:carbohydrate metabolic process"/>
    <property type="evidence" value="ECO:0007669"/>
    <property type="project" value="UniProtKB-ARBA"/>
</dbReference>
<dbReference type="AlphaFoldDB" id="A0A4Q2RMU7"/>
<reference evidence="2 3" key="1">
    <citation type="submission" date="2019-01" db="EMBL/GenBank/DDBJ databases">
        <title>Novel species of Nocardioides.</title>
        <authorList>
            <person name="Liu Q."/>
            <person name="Xin Y.-H."/>
        </authorList>
    </citation>
    <scope>NUCLEOTIDE SEQUENCE [LARGE SCALE GENOMIC DNA]</scope>
    <source>
        <strain evidence="2 3">HLT3-15</strain>
    </source>
</reference>
<feature type="chain" id="PRO_5020748988" evidence="1">
    <location>
        <begin position="44"/>
        <end position="237"/>
    </location>
</feature>
<dbReference type="Proteomes" id="UP000291838">
    <property type="component" value="Unassembled WGS sequence"/>
</dbReference>
<name>A0A4Q2RMU7_9ACTN</name>
<evidence type="ECO:0000313" key="2">
    <source>
        <dbReference type="EMBL" id="RYB89706.1"/>
    </source>
</evidence>
<accession>A0A4Q2RMU7</accession>
<protein>
    <submittedName>
        <fullName evidence="2">Uncharacterized protein</fullName>
    </submittedName>
</protein>
<sequence>MTTHSAPTRSRPGQAALNSRVTAAAVAALVALAGGGWAVPAHAAAPSQTTLVLSDSTSSYGDSVTATAQVTTAGPADGDVVFSVDGFSVRANISGGMARVTLPRQTAVGEHAVTASFVPRLPGQDPSTSATTTWVVSKAQTFLQARITGRGAHVPTGVVIGAIGDWGTRPTGPVTVTARHLRTGKVTRRERTLDPPGAATARLGVLRTGRYRLRVTYAGDAQHLAARYTEKFTVRQR</sequence>
<keyword evidence="1" id="KW-0732">Signal</keyword>
<keyword evidence="3" id="KW-1185">Reference proteome</keyword>
<dbReference type="Gene3D" id="2.60.40.10">
    <property type="entry name" value="Immunoglobulins"/>
    <property type="match status" value="1"/>
</dbReference>
<dbReference type="InterPro" id="IPR013783">
    <property type="entry name" value="Ig-like_fold"/>
</dbReference>
<proteinExistence type="predicted"/>
<feature type="signal peptide" evidence="1">
    <location>
        <begin position="1"/>
        <end position="43"/>
    </location>
</feature>
<comment type="caution">
    <text evidence="2">The sequence shown here is derived from an EMBL/GenBank/DDBJ whole genome shotgun (WGS) entry which is preliminary data.</text>
</comment>
<evidence type="ECO:0000256" key="1">
    <source>
        <dbReference type="SAM" id="SignalP"/>
    </source>
</evidence>
<evidence type="ECO:0000313" key="3">
    <source>
        <dbReference type="Proteomes" id="UP000291838"/>
    </source>
</evidence>
<organism evidence="2 3">
    <name type="scientific">Nocardioides glacieisoli</name>
    <dbReference type="NCBI Taxonomy" id="1168730"/>
    <lineage>
        <taxon>Bacteria</taxon>
        <taxon>Bacillati</taxon>
        <taxon>Actinomycetota</taxon>
        <taxon>Actinomycetes</taxon>
        <taxon>Propionibacteriales</taxon>
        <taxon>Nocardioidaceae</taxon>
        <taxon>Nocardioides</taxon>
    </lineage>
</organism>
<dbReference type="EMBL" id="SDWS01000006">
    <property type="protein sequence ID" value="RYB89706.1"/>
    <property type="molecule type" value="Genomic_DNA"/>
</dbReference>
<gene>
    <name evidence="2" type="ORF">EUA06_13970</name>
</gene>
<dbReference type="OrthoDB" id="3785594at2"/>
<dbReference type="RefSeq" id="WP_129476846.1">
    <property type="nucleotide sequence ID" value="NZ_SDWS01000006.1"/>
</dbReference>